<dbReference type="CDD" id="cd14014">
    <property type="entry name" value="STKc_PknB_like"/>
    <property type="match status" value="1"/>
</dbReference>
<protein>
    <submittedName>
        <fullName evidence="6">Serine/threonine protein kinase</fullName>
    </submittedName>
</protein>
<dbReference type="PROSITE" id="PS00107">
    <property type="entry name" value="PROTEIN_KINASE_ATP"/>
    <property type="match status" value="1"/>
</dbReference>
<evidence type="ECO:0000256" key="3">
    <source>
        <dbReference type="PROSITE-ProRule" id="PRU00023"/>
    </source>
</evidence>
<dbReference type="VEuPathDB" id="GiardiaDB:QR46_2255"/>
<keyword evidence="6" id="KW-0418">Kinase</keyword>
<dbReference type="VEuPathDB" id="GiardiaDB:GL50803_00113094"/>
<evidence type="ECO:0000256" key="1">
    <source>
        <dbReference type="ARBA" id="ARBA00022741"/>
    </source>
</evidence>
<evidence type="ECO:0000313" key="6">
    <source>
        <dbReference type="EMBL" id="ESU42853.1"/>
    </source>
</evidence>
<dbReference type="VEuPathDB" id="GiardiaDB:GL50581_3209"/>
<feature type="repeat" description="ANK" evidence="3">
    <location>
        <begin position="704"/>
        <end position="736"/>
    </location>
</feature>
<reference evidence="6 7" key="2">
    <citation type="journal article" date="2013" name="Genome Biol. Evol.">
        <title>Genome sequencing of Giardia lamblia genotypes A2 and B isolates (DH and GS) and comparative analysis with the genomes of genotypes A1 and E (WB and Pig).</title>
        <authorList>
            <person name="Adam R.D."/>
            <person name="Dahlstrom E.W."/>
            <person name="Martens C.A."/>
            <person name="Bruno D.P."/>
            <person name="Barbian K.D."/>
            <person name="Ricklefs S.M."/>
            <person name="Hernandez M.M."/>
            <person name="Narla N.P."/>
            <person name="Patel R.B."/>
            <person name="Porcella S.F."/>
            <person name="Nash T.E."/>
        </authorList>
    </citation>
    <scope>NUCLEOTIDE SEQUENCE [LARGE SCALE GENOMIC DNA]</scope>
    <source>
        <strain evidence="6 7">GS</strain>
    </source>
</reference>
<dbReference type="PROSITE" id="PS50088">
    <property type="entry name" value="ANK_REPEAT"/>
    <property type="match status" value="8"/>
</dbReference>
<dbReference type="Pfam" id="PF12796">
    <property type="entry name" value="Ank_2"/>
    <property type="match status" value="6"/>
</dbReference>
<feature type="binding site" evidence="4">
    <location>
        <position position="44"/>
    </location>
    <ligand>
        <name>ATP</name>
        <dbReference type="ChEBI" id="CHEBI:30616"/>
    </ligand>
</feature>
<dbReference type="PROSITE" id="PS50011">
    <property type="entry name" value="PROTEIN_KINASE_DOM"/>
    <property type="match status" value="1"/>
</dbReference>
<dbReference type="InterPro" id="IPR011009">
    <property type="entry name" value="Kinase-like_dom_sf"/>
</dbReference>
<proteinExistence type="predicted"/>
<dbReference type="SMART" id="SM00248">
    <property type="entry name" value="ANK"/>
    <property type="match status" value="16"/>
</dbReference>
<dbReference type="EMBL" id="AHHH01000068">
    <property type="protein sequence ID" value="ESU42853.1"/>
    <property type="molecule type" value="Genomic_DNA"/>
</dbReference>
<evidence type="ECO:0000313" key="7">
    <source>
        <dbReference type="Proteomes" id="UP000018040"/>
    </source>
</evidence>
<sequence length="910" mass="99499">MSGGSDRAPTFGASELLGLMEHRLGGGAFGTVYSLRDHPSLAVKEIRLDGLDDRLARNAEFELSALARLSHPGILRCHQVIVDDSFAYVVTDRYHDTLGSVIISHMRARKAVPRELLLSIVRQVTSALAYLHSARGTGANEDPYQGVVHRDLKPDNVLVSEDGSRVVLADFGLCKDALRSGTTLAGTKPYMAPETLLSNKTSRASDIWSLGVIVYELTTLRRPNFLGDKEPRHVFTSGWKPDLSAIEDDSVRIILERIFVLDPAKRPTANELADIFQASSISPEGHSPHITAWEAALKDANVRIDTSKNQCKEHSTTTRALENKIALLTINNPQSELLLLPQLMRAAHTNSIETVRMLVEGGDGVGKRDEQGRTALMHAAQQGHVEPARLLVEKEKGLQDRNGWTALMHAAHNNHLEVVEILAAHERGNRDVSNRTALMIAAERGYAEIVAALAPHEKGLADSSGNTALMLAANNAHIETVRRLAEHERGARDSRNRTALMTAAQRGDLEMVRILAEHEKGITDEDGRTALVHAARAGHRDIAELLMEHEKDVTGWTMLMCVAALGDVDMVSQHIDERSQKDKRGQTALIIAAQNRRDEAVKLLVKHEGGVSGWTSLICAAYLGDVDVVKNNLHEKGCKDITGMTALMWAALSGHKECVRLLFEKEGGMRDIEGNTALMVAAARGHEQVLELLVEHEGGMQDADGRTALMYAVRTDHPGCVKLLVEKESGMQDKNGTTALMLAAVRGHEQVVELLKEEVGMQDVGGRTALMAATFIGHIDCVRLLLEHEGAMQDKNGWTALMLAALTNSTKCISLLLEKEGGVQDTGGHTALMYAVQFNNKDAAKLLLEKEVGIQNNVGWTALMFAVESDNIECVKLLMEREKDIKDTSGITALDIAMQGNHKEVISIFR</sequence>
<dbReference type="InterPro" id="IPR000719">
    <property type="entry name" value="Prot_kinase_dom"/>
</dbReference>
<dbReference type="GO" id="GO:0004674">
    <property type="term" value="F:protein serine/threonine kinase activity"/>
    <property type="evidence" value="ECO:0007669"/>
    <property type="project" value="UniProtKB-KW"/>
</dbReference>
<dbReference type="PANTHER" id="PTHR24120">
    <property type="entry name" value="GH07239P"/>
    <property type="match status" value="1"/>
</dbReference>
<dbReference type="SMART" id="SM00220">
    <property type="entry name" value="S_TKc"/>
    <property type="match status" value="1"/>
</dbReference>
<evidence type="ECO:0000256" key="4">
    <source>
        <dbReference type="PROSITE-ProRule" id="PRU10141"/>
    </source>
</evidence>
<keyword evidence="3" id="KW-0040">ANK repeat</keyword>
<feature type="repeat" description="ANK" evidence="3">
    <location>
        <begin position="858"/>
        <end position="890"/>
    </location>
</feature>
<accession>V6TV54</accession>
<feature type="repeat" description="ANK" evidence="3">
    <location>
        <begin position="371"/>
        <end position="403"/>
    </location>
</feature>
<dbReference type="InterPro" id="IPR036770">
    <property type="entry name" value="Ankyrin_rpt-contain_sf"/>
</dbReference>
<dbReference type="InterPro" id="IPR017441">
    <property type="entry name" value="Protein_kinase_ATP_BS"/>
</dbReference>
<dbReference type="PROSITE" id="PS00108">
    <property type="entry name" value="PROTEIN_KINASE_ST"/>
    <property type="match status" value="1"/>
</dbReference>
<keyword evidence="6" id="KW-0808">Transferase</keyword>
<dbReference type="Gene3D" id="3.30.200.20">
    <property type="entry name" value="Phosphorylase Kinase, domain 1"/>
    <property type="match status" value="1"/>
</dbReference>
<dbReference type="AlphaFoldDB" id="V6TV54"/>
<evidence type="ECO:0000259" key="5">
    <source>
        <dbReference type="PROSITE" id="PS50011"/>
    </source>
</evidence>
<feature type="repeat" description="ANK" evidence="3">
    <location>
        <begin position="495"/>
        <end position="527"/>
    </location>
</feature>
<gene>
    <name evidence="6" type="ORF">GSB_153485</name>
</gene>
<dbReference type="Gene3D" id="1.25.40.20">
    <property type="entry name" value="Ankyrin repeat-containing domain"/>
    <property type="match status" value="6"/>
</dbReference>
<dbReference type="Gene3D" id="1.10.510.10">
    <property type="entry name" value="Transferase(Phosphotransferase) domain 1"/>
    <property type="match status" value="1"/>
</dbReference>
<reference evidence="7" key="1">
    <citation type="submission" date="2012-02" db="EMBL/GenBank/DDBJ databases">
        <title>Genome sequencing of Giardia lamblia Genotypes A2 and B isolates (DH and GS) and comparative analysis with the genomes of Genotypes A1 and E (WB and Pig).</title>
        <authorList>
            <person name="Adam R."/>
            <person name="Dahlstrom E."/>
            <person name="Martens C."/>
            <person name="Bruno D."/>
            <person name="Barbian K."/>
            <person name="Porcella S.F."/>
            <person name="Nash T."/>
        </authorList>
    </citation>
    <scope>NUCLEOTIDE SEQUENCE</scope>
    <source>
        <strain evidence="7">GS</strain>
    </source>
</reference>
<dbReference type="InterPro" id="IPR002110">
    <property type="entry name" value="Ankyrin_rpt"/>
</dbReference>
<keyword evidence="6" id="KW-0723">Serine/threonine-protein kinase</keyword>
<dbReference type="PROSITE" id="PS50297">
    <property type="entry name" value="ANK_REP_REGION"/>
    <property type="match status" value="3"/>
</dbReference>
<evidence type="ECO:0000256" key="2">
    <source>
        <dbReference type="ARBA" id="ARBA00022840"/>
    </source>
</evidence>
<dbReference type="VEuPathDB" id="GiardiaDB:QR46_4520"/>
<feature type="domain" description="Protein kinase" evidence="5">
    <location>
        <begin position="18"/>
        <end position="290"/>
    </location>
</feature>
<feature type="repeat" description="ANK" evidence="3">
    <location>
        <begin position="673"/>
        <end position="705"/>
    </location>
</feature>
<feature type="repeat" description="ANK" evidence="3">
    <location>
        <begin position="526"/>
        <end position="553"/>
    </location>
</feature>
<dbReference type="VEuPathDB" id="GiardiaDB:DHA2_154704"/>
<dbReference type="SUPFAM" id="SSF56112">
    <property type="entry name" value="Protein kinase-like (PK-like)"/>
    <property type="match status" value="1"/>
</dbReference>
<feature type="repeat" description="ANK" evidence="3">
    <location>
        <begin position="735"/>
        <end position="755"/>
    </location>
</feature>
<dbReference type="Pfam" id="PF00023">
    <property type="entry name" value="Ank"/>
    <property type="match status" value="3"/>
</dbReference>
<comment type="caution">
    <text evidence="6">The sequence shown here is derived from an EMBL/GenBank/DDBJ whole genome shotgun (WGS) entry which is preliminary data.</text>
</comment>
<keyword evidence="1 4" id="KW-0547">Nucleotide-binding</keyword>
<feature type="repeat" description="ANK" evidence="3">
    <location>
        <begin position="765"/>
        <end position="797"/>
    </location>
</feature>
<name>V6TV54_GIAIN</name>
<dbReference type="Pfam" id="PF00069">
    <property type="entry name" value="Pkinase"/>
    <property type="match status" value="1"/>
</dbReference>
<dbReference type="Proteomes" id="UP000018040">
    <property type="component" value="Unassembled WGS sequence"/>
</dbReference>
<dbReference type="GO" id="GO:0005524">
    <property type="term" value="F:ATP binding"/>
    <property type="evidence" value="ECO:0007669"/>
    <property type="project" value="UniProtKB-UniRule"/>
</dbReference>
<dbReference type="OrthoDB" id="194358at2759"/>
<keyword evidence="2 4" id="KW-0067">ATP-binding</keyword>
<dbReference type="SUPFAM" id="SSF48403">
    <property type="entry name" value="Ankyrin repeat"/>
    <property type="match status" value="2"/>
</dbReference>
<dbReference type="PANTHER" id="PTHR24120:SF4">
    <property type="entry name" value="GH07239P"/>
    <property type="match status" value="1"/>
</dbReference>
<dbReference type="InterPro" id="IPR008271">
    <property type="entry name" value="Ser/Thr_kinase_AS"/>
</dbReference>
<organism evidence="6 7">
    <name type="scientific">Giardia intestinalis</name>
    <name type="common">Giardia lamblia</name>
    <dbReference type="NCBI Taxonomy" id="5741"/>
    <lineage>
        <taxon>Eukaryota</taxon>
        <taxon>Metamonada</taxon>
        <taxon>Diplomonadida</taxon>
        <taxon>Hexamitidae</taxon>
        <taxon>Giardiinae</taxon>
        <taxon>Giardia</taxon>
    </lineage>
</organism>